<feature type="region of interest" description="Disordered" evidence="1">
    <location>
        <begin position="200"/>
        <end position="230"/>
    </location>
</feature>
<feature type="region of interest" description="Disordered" evidence="1">
    <location>
        <begin position="121"/>
        <end position="144"/>
    </location>
</feature>
<dbReference type="EMBL" id="UYWY01020986">
    <property type="protein sequence ID" value="VDM43103.1"/>
    <property type="molecule type" value="Genomic_DNA"/>
</dbReference>
<dbReference type="AlphaFoldDB" id="A0A183UTG2"/>
<gene>
    <name evidence="2" type="ORF">TCNE_LOCUS11782</name>
</gene>
<proteinExistence type="predicted"/>
<evidence type="ECO:0000313" key="3">
    <source>
        <dbReference type="Proteomes" id="UP000050794"/>
    </source>
</evidence>
<protein>
    <submittedName>
        <fullName evidence="2 4">Uncharacterized protein</fullName>
    </submittedName>
</protein>
<organism evidence="3 4">
    <name type="scientific">Toxocara canis</name>
    <name type="common">Canine roundworm</name>
    <dbReference type="NCBI Taxonomy" id="6265"/>
    <lineage>
        <taxon>Eukaryota</taxon>
        <taxon>Metazoa</taxon>
        <taxon>Ecdysozoa</taxon>
        <taxon>Nematoda</taxon>
        <taxon>Chromadorea</taxon>
        <taxon>Rhabditida</taxon>
        <taxon>Spirurina</taxon>
        <taxon>Ascaridomorpha</taxon>
        <taxon>Ascaridoidea</taxon>
        <taxon>Toxocaridae</taxon>
        <taxon>Toxocara</taxon>
    </lineage>
</organism>
<reference evidence="2 3" key="2">
    <citation type="submission" date="2018-11" db="EMBL/GenBank/DDBJ databases">
        <authorList>
            <consortium name="Pathogen Informatics"/>
        </authorList>
    </citation>
    <scope>NUCLEOTIDE SEQUENCE [LARGE SCALE GENOMIC DNA]</scope>
</reference>
<evidence type="ECO:0000256" key="1">
    <source>
        <dbReference type="SAM" id="MobiDB-lite"/>
    </source>
</evidence>
<accession>A0A183UTG2</accession>
<reference evidence="4" key="1">
    <citation type="submission" date="2016-06" db="UniProtKB">
        <authorList>
            <consortium name="WormBaseParasite"/>
        </authorList>
    </citation>
    <scope>IDENTIFICATION</scope>
</reference>
<name>A0A183UTG2_TOXCA</name>
<dbReference type="Proteomes" id="UP000050794">
    <property type="component" value="Unassembled WGS sequence"/>
</dbReference>
<evidence type="ECO:0000313" key="2">
    <source>
        <dbReference type="EMBL" id="VDM43103.1"/>
    </source>
</evidence>
<keyword evidence="3" id="KW-1185">Reference proteome</keyword>
<evidence type="ECO:0000313" key="4">
    <source>
        <dbReference type="WBParaSite" id="TCNE_0001178201-mRNA-1"/>
    </source>
</evidence>
<dbReference type="WBParaSite" id="TCNE_0001178201-mRNA-1">
    <property type="protein sequence ID" value="TCNE_0001178201-mRNA-1"/>
    <property type="gene ID" value="TCNE_0001178201"/>
</dbReference>
<sequence length="230" mass="25713">MMKRWHVGCGGVCVLGDEPVAFLILGRWLCQPGGSCTLLENTVWSEQCVCVQGEKAADESMIEVIRHTSGYSGSPQQASKLDPTIFMDTSPLFPQSIYAPTPASRSVEMMVAAADALRQLPSTSTEQDSKVKVKRPNKKDKPGSEQLLEITLNLVDSIRRIFHVDLFFPQLSSYSYDGSTESIGLVQNMGKKRRVAAKCRRHDAHEKAPMWKRPLQRPQRPQLQIDAQQQ</sequence>